<organism evidence="2 3">
    <name type="scientific">Caerostris extrusa</name>
    <name type="common">Bark spider</name>
    <name type="synonym">Caerostris bankana</name>
    <dbReference type="NCBI Taxonomy" id="172846"/>
    <lineage>
        <taxon>Eukaryota</taxon>
        <taxon>Metazoa</taxon>
        <taxon>Ecdysozoa</taxon>
        <taxon>Arthropoda</taxon>
        <taxon>Chelicerata</taxon>
        <taxon>Arachnida</taxon>
        <taxon>Araneae</taxon>
        <taxon>Araneomorphae</taxon>
        <taxon>Entelegynae</taxon>
        <taxon>Araneoidea</taxon>
        <taxon>Araneidae</taxon>
        <taxon>Caerostris</taxon>
    </lineage>
</organism>
<gene>
    <name evidence="2" type="ORF">CEXT_768841</name>
</gene>
<comment type="caution">
    <text evidence="2">The sequence shown here is derived from an EMBL/GenBank/DDBJ whole genome shotgun (WGS) entry which is preliminary data.</text>
</comment>
<feature type="transmembrane region" description="Helical" evidence="1">
    <location>
        <begin position="82"/>
        <end position="102"/>
    </location>
</feature>
<dbReference type="AlphaFoldDB" id="A0AAV4V4L3"/>
<evidence type="ECO:0000313" key="2">
    <source>
        <dbReference type="EMBL" id="GIY65185.1"/>
    </source>
</evidence>
<dbReference type="Proteomes" id="UP001054945">
    <property type="component" value="Unassembled WGS sequence"/>
</dbReference>
<proteinExistence type="predicted"/>
<keyword evidence="1" id="KW-1133">Transmembrane helix</keyword>
<sequence length="110" mass="12118">MGQDGKSPTKGIQKHTLCGGNTFGSQRLFPRIYFGCLRDMGTVFGNHSERMSTAMGQDEKSPTKGIQSTPFCGVMRFGANGYFLAFISGAAEIWALCLVFILKEVWLQEL</sequence>
<reference evidence="2 3" key="1">
    <citation type="submission" date="2021-06" db="EMBL/GenBank/DDBJ databases">
        <title>Caerostris extrusa draft genome.</title>
        <authorList>
            <person name="Kono N."/>
            <person name="Arakawa K."/>
        </authorList>
    </citation>
    <scope>NUCLEOTIDE SEQUENCE [LARGE SCALE GENOMIC DNA]</scope>
</reference>
<protein>
    <submittedName>
        <fullName evidence="2">Uncharacterized protein</fullName>
    </submittedName>
</protein>
<evidence type="ECO:0000313" key="3">
    <source>
        <dbReference type="Proteomes" id="UP001054945"/>
    </source>
</evidence>
<accession>A0AAV4V4L3</accession>
<keyword evidence="1" id="KW-0472">Membrane</keyword>
<keyword evidence="1" id="KW-0812">Transmembrane</keyword>
<evidence type="ECO:0000256" key="1">
    <source>
        <dbReference type="SAM" id="Phobius"/>
    </source>
</evidence>
<keyword evidence="3" id="KW-1185">Reference proteome</keyword>
<name>A0AAV4V4L3_CAEEX</name>
<dbReference type="EMBL" id="BPLR01013974">
    <property type="protein sequence ID" value="GIY65185.1"/>
    <property type="molecule type" value="Genomic_DNA"/>
</dbReference>